<dbReference type="InterPro" id="IPR013783">
    <property type="entry name" value="Ig-like_fold"/>
</dbReference>
<keyword evidence="2" id="KW-0378">Hydrolase</keyword>
<dbReference type="InterPro" id="IPR008979">
    <property type="entry name" value="Galactose-bd-like_sf"/>
</dbReference>
<keyword evidence="11" id="KW-1185">Reference proteome</keyword>
<dbReference type="InterPro" id="IPR006104">
    <property type="entry name" value="Glyco_hydro_2_N"/>
</dbReference>
<dbReference type="SUPFAM" id="SSF51445">
    <property type="entry name" value="(Trans)glycosidases"/>
    <property type="match status" value="1"/>
</dbReference>
<keyword evidence="4" id="KW-0732">Signal</keyword>
<protein>
    <recommendedName>
        <fullName evidence="12">Beta-galactosidase</fullName>
    </recommendedName>
</protein>
<accession>A0A178IN89</accession>
<feature type="domain" description="Glycoside hydrolase family 2 immunoglobulin-like beta-sandwich" evidence="5">
    <location>
        <begin position="201"/>
        <end position="298"/>
    </location>
</feature>
<feature type="chain" id="PRO_5008089142" description="Beta-galactosidase" evidence="4">
    <location>
        <begin position="20"/>
        <end position="1036"/>
    </location>
</feature>
<evidence type="ECO:0000256" key="3">
    <source>
        <dbReference type="ARBA" id="ARBA00023295"/>
    </source>
</evidence>
<evidence type="ECO:0000259" key="9">
    <source>
        <dbReference type="Pfam" id="PF16355"/>
    </source>
</evidence>
<feature type="domain" description="Glycoside hydrolase family 2 catalytic" evidence="6">
    <location>
        <begin position="306"/>
        <end position="592"/>
    </location>
</feature>
<dbReference type="Gene3D" id="2.60.40.10">
    <property type="entry name" value="Immunoglobulins"/>
    <property type="match status" value="2"/>
</dbReference>
<dbReference type="InterPro" id="IPR013830">
    <property type="entry name" value="SGNH_hydro"/>
</dbReference>
<dbReference type="InterPro" id="IPR032311">
    <property type="entry name" value="DUF4982"/>
</dbReference>
<dbReference type="SUPFAM" id="SSF52266">
    <property type="entry name" value="SGNH hydrolase"/>
    <property type="match status" value="1"/>
</dbReference>
<evidence type="ECO:0000259" key="8">
    <source>
        <dbReference type="Pfam" id="PF13472"/>
    </source>
</evidence>
<evidence type="ECO:0000313" key="11">
    <source>
        <dbReference type="Proteomes" id="UP000078486"/>
    </source>
</evidence>
<dbReference type="Gene3D" id="3.40.50.1110">
    <property type="entry name" value="SGNH hydrolase"/>
    <property type="match status" value="1"/>
</dbReference>
<evidence type="ECO:0000256" key="2">
    <source>
        <dbReference type="ARBA" id="ARBA00022801"/>
    </source>
</evidence>
<dbReference type="Pfam" id="PF00703">
    <property type="entry name" value="Glyco_hydro_2"/>
    <property type="match status" value="1"/>
</dbReference>
<dbReference type="PANTHER" id="PTHR42732:SF1">
    <property type="entry name" value="BETA-MANNOSIDASE"/>
    <property type="match status" value="1"/>
</dbReference>
<evidence type="ECO:0000259" key="6">
    <source>
        <dbReference type="Pfam" id="PF02836"/>
    </source>
</evidence>
<dbReference type="GO" id="GO:0005975">
    <property type="term" value="P:carbohydrate metabolic process"/>
    <property type="evidence" value="ECO:0007669"/>
    <property type="project" value="InterPro"/>
</dbReference>
<dbReference type="Pfam" id="PF02837">
    <property type="entry name" value="Glyco_hydro_2_N"/>
    <property type="match status" value="1"/>
</dbReference>
<feature type="domain" description="Glycosyl hydrolases family 2 sugar binding" evidence="7">
    <location>
        <begin position="76"/>
        <end position="177"/>
    </location>
</feature>
<dbReference type="InterPro" id="IPR006102">
    <property type="entry name" value="Ig-like_GH2"/>
</dbReference>
<evidence type="ECO:0000256" key="1">
    <source>
        <dbReference type="ARBA" id="ARBA00007401"/>
    </source>
</evidence>
<evidence type="ECO:0008006" key="12">
    <source>
        <dbReference type="Google" id="ProtNLM"/>
    </source>
</evidence>
<dbReference type="GO" id="GO:0004553">
    <property type="term" value="F:hydrolase activity, hydrolyzing O-glycosyl compounds"/>
    <property type="evidence" value="ECO:0007669"/>
    <property type="project" value="InterPro"/>
</dbReference>
<dbReference type="InterPro" id="IPR017853">
    <property type="entry name" value="GH"/>
</dbReference>
<dbReference type="AlphaFoldDB" id="A0A178IN89"/>
<dbReference type="Gene3D" id="2.60.120.260">
    <property type="entry name" value="Galactose-binding domain-like"/>
    <property type="match status" value="2"/>
</dbReference>
<dbReference type="SUPFAM" id="SSF49303">
    <property type="entry name" value="beta-Galactosidase/glucuronidase domain"/>
    <property type="match status" value="1"/>
</dbReference>
<feature type="signal peptide" evidence="4">
    <location>
        <begin position="1"/>
        <end position="19"/>
    </location>
</feature>
<reference evidence="10 11" key="1">
    <citation type="submission" date="2016-01" db="EMBL/GenBank/DDBJ databases">
        <title>High potential of lignocellulose degradation of a new Verrucomicrobia species.</title>
        <authorList>
            <person name="Wang Y."/>
            <person name="Shi Y."/>
            <person name="Qiu Z."/>
            <person name="Liu S."/>
            <person name="Yang H."/>
        </authorList>
    </citation>
    <scope>NUCLEOTIDE SEQUENCE [LARGE SCALE GENOMIC DNA]</scope>
    <source>
        <strain evidence="10 11">TSB47</strain>
    </source>
</reference>
<dbReference type="STRING" id="1184151.AW736_07015"/>
<feature type="domain" description="DUF4982" evidence="9">
    <location>
        <begin position="622"/>
        <end position="678"/>
    </location>
</feature>
<dbReference type="Proteomes" id="UP000078486">
    <property type="component" value="Unassembled WGS sequence"/>
</dbReference>
<evidence type="ECO:0000259" key="5">
    <source>
        <dbReference type="Pfam" id="PF00703"/>
    </source>
</evidence>
<dbReference type="InterPro" id="IPR036514">
    <property type="entry name" value="SGNH_hydro_sf"/>
</dbReference>
<evidence type="ECO:0000256" key="4">
    <source>
        <dbReference type="SAM" id="SignalP"/>
    </source>
</evidence>
<dbReference type="Gene3D" id="3.20.20.80">
    <property type="entry name" value="Glycosidases"/>
    <property type="match status" value="1"/>
</dbReference>
<sequence>MSTMKTIIACILCCLGAHMFSGEGSSSGGPRVRTILDADWRFIKQDVAPDADSSGWQTVSIPHTWNAEDGMKRGYYRGPGWYAREFSLPEAGEGRRVFVRFQGVSTVADVYLNGEHLGQHRGAFGAFCFEITPWVRRGGAKNVLRVRADNSRFDDIAPWSGDFLVSGGIYREVEIIETSTVCLSPLDLGSPGVYLRQIEATRERAVLEVSALVSNGGPSGADAEVRVVLMDAAGNKLAGRSEISVVPAGETIINKQTVTLANPHLWDGVRDPYLHTARIEIRQNGLVVDAVEQPVGFRTITHDYEKGIILNGRPYPVRGVNRHQDREGKGWAISKEDKDEDMRLIKDMGATAVRLAHYPHDTYFYDLCDREGLLVWAELALVNHVKDTDAFKQNVLTQFREMVGQHGNHPSIAMWSLYNELVPAVAKAGEPLIQELHRIAKAEDPNRFTVAAPYRLTPEGPLRSTTDLLAFNAYPGWYDYPGERTLAEWFEDWLRSGGRRGIGLSEYGAGASILHHEELPCPRPYHLSPWHPEEYQSQIIEADYKQINETPGVWGSFVWNMFDFACPSRDEGDRPGNLDKGIVTYDRRVAKDAYYFYKANWNPEPMVYITSRRFTERRVAATTVKVYSNCDEVELFINGRSQGVKRPGAYKIAQWEGVPLDEGRNAVSARARRGGREITDACAWTRLPPRAPSGIVATAAAPAAENAIDGKFHTAWTASCKEARPQLTLELPEARELQSASVLWWYGYNRTIEYVLEGSLDGVKFEELARGREERPGRPCLYTFPARTLRFLRMKAWAKHTDATVGIIEFQPGPGEWPAVWPEKRPTRLAQNLDAGKAQTLVLYGTSLTASKGGWAAQLAEVLKARYGSRASVINAAKGGMNSAWGLENLAERVLSRKPDAVAIEFSMNDSAARSKLSVAAARANLEAMIDRILAANPDTEIFLMTMNPVGGAVRERAPKHPHYRGRLDEYYQSVREVAAARGLRLIDHHANWVRYERGHPDDFARHVPDGVHPDAESAGEIILPAMLDGLSLGGS</sequence>
<dbReference type="EMBL" id="LRRQ01000053">
    <property type="protein sequence ID" value="OAM90665.1"/>
    <property type="molecule type" value="Genomic_DNA"/>
</dbReference>
<dbReference type="InterPro" id="IPR036156">
    <property type="entry name" value="Beta-gal/glucu_dom_sf"/>
</dbReference>
<keyword evidence="3" id="KW-0326">Glycosidase</keyword>
<feature type="domain" description="SGNH hydrolase-type esterase" evidence="8">
    <location>
        <begin position="845"/>
        <end position="1017"/>
    </location>
</feature>
<evidence type="ECO:0000259" key="7">
    <source>
        <dbReference type="Pfam" id="PF02837"/>
    </source>
</evidence>
<dbReference type="GO" id="GO:0016788">
    <property type="term" value="F:hydrolase activity, acting on ester bonds"/>
    <property type="evidence" value="ECO:0007669"/>
    <property type="project" value="UniProtKB-ARBA"/>
</dbReference>
<comment type="caution">
    <text evidence="10">The sequence shown here is derived from an EMBL/GenBank/DDBJ whole genome shotgun (WGS) entry which is preliminary data.</text>
</comment>
<proteinExistence type="inferred from homology"/>
<dbReference type="Pfam" id="PF16355">
    <property type="entry name" value="DUF4982"/>
    <property type="match status" value="1"/>
</dbReference>
<evidence type="ECO:0000313" key="10">
    <source>
        <dbReference type="EMBL" id="OAM90665.1"/>
    </source>
</evidence>
<dbReference type="Pfam" id="PF02836">
    <property type="entry name" value="Glyco_hydro_2_C"/>
    <property type="match status" value="1"/>
</dbReference>
<dbReference type="PANTHER" id="PTHR42732">
    <property type="entry name" value="BETA-GALACTOSIDASE"/>
    <property type="match status" value="1"/>
</dbReference>
<dbReference type="OrthoDB" id="9801077at2"/>
<dbReference type="SUPFAM" id="SSF49785">
    <property type="entry name" value="Galactose-binding domain-like"/>
    <property type="match status" value="2"/>
</dbReference>
<dbReference type="InterPro" id="IPR006103">
    <property type="entry name" value="Glyco_hydro_2_cat"/>
</dbReference>
<dbReference type="Pfam" id="PF13472">
    <property type="entry name" value="Lipase_GDSL_2"/>
    <property type="match status" value="1"/>
</dbReference>
<dbReference type="InterPro" id="IPR006101">
    <property type="entry name" value="Glyco_hydro_2"/>
</dbReference>
<comment type="similarity">
    <text evidence="1">Belongs to the glycosyl hydrolase 2 family.</text>
</comment>
<dbReference type="PRINTS" id="PR00132">
    <property type="entry name" value="GLHYDRLASE2"/>
</dbReference>
<dbReference type="InterPro" id="IPR051913">
    <property type="entry name" value="GH2_Domain-Containing"/>
</dbReference>
<organism evidence="10 11">
    <name type="scientific">Termitidicoccus mucosus</name>
    <dbReference type="NCBI Taxonomy" id="1184151"/>
    <lineage>
        <taxon>Bacteria</taxon>
        <taxon>Pseudomonadati</taxon>
        <taxon>Verrucomicrobiota</taxon>
        <taxon>Opitutia</taxon>
        <taxon>Opitutales</taxon>
        <taxon>Opitutaceae</taxon>
        <taxon>Termitidicoccus</taxon>
    </lineage>
</organism>
<name>A0A178IN89_9BACT</name>
<gene>
    <name evidence="10" type="ORF">AW736_07015</name>
</gene>